<dbReference type="InterPro" id="IPR028082">
    <property type="entry name" value="Peripla_BP_I"/>
</dbReference>
<keyword evidence="2" id="KW-0732">Signal</keyword>
<dbReference type="InterPro" id="IPR051010">
    <property type="entry name" value="BCAA_transport"/>
</dbReference>
<keyword evidence="3" id="KW-0812">Transmembrane</keyword>
<dbReference type="Pfam" id="PF13458">
    <property type="entry name" value="Peripla_BP_6"/>
    <property type="match status" value="1"/>
</dbReference>
<keyword evidence="6" id="KW-1185">Reference proteome</keyword>
<dbReference type="EMBL" id="DF967973">
    <property type="protein sequence ID" value="GAP16077.1"/>
    <property type="molecule type" value="Genomic_DNA"/>
</dbReference>
<evidence type="ECO:0000313" key="5">
    <source>
        <dbReference type="EMBL" id="GAP16077.1"/>
    </source>
</evidence>
<name>A0A0K8MZK5_9CHLR</name>
<dbReference type="Proteomes" id="UP000055060">
    <property type="component" value="Unassembled WGS sequence"/>
</dbReference>
<sequence length="448" mass="48126">MLAIQDIFYIIIRYTNNAYIVNIPSTKEVVPSGDASGFVSSFSLVDSHTVTTQSFMEETMKRVSLLLSLLILGSLLLSACGTAASANTIKVGVIAELTGDIPAVGASCKNAAEMAVKEVNDAGGLDVGGKKYTIELFIEDNAGKADQSASAAQKLITQQNVVAIIGPNASRYAIPAAEVAESSKVPLITPWSTNPKTTLDAKTGLPKRYVFRACFIDPFQGRVVAKFALEQLKTTKAAVLYDVASDYNKGIAEFFKQTYEENGGTVVAFETYTTGDKDFSAQLTKIKDAAPEVIFLPNYYSEVPLQIQQAHRLGIEVPFLGSDSWGSAELIKLCGTECEGYYFSTHYAPDAATPVATKFIASYKATYGQTPDDVAALTYDAFGLLWTALKNGGKTDRESIRNALATIPNYEGVTGTMKFQEGSGDPIKSAVILQIKNGAFVWYANANP</sequence>
<dbReference type="InterPro" id="IPR028081">
    <property type="entry name" value="Leu-bd"/>
</dbReference>
<dbReference type="AlphaFoldDB" id="A0A0K8MZK5"/>
<dbReference type="SUPFAM" id="SSF53822">
    <property type="entry name" value="Periplasmic binding protein-like I"/>
    <property type="match status" value="1"/>
</dbReference>
<proteinExistence type="inferred from homology"/>
<keyword evidence="3" id="KW-0472">Membrane</keyword>
<evidence type="ECO:0000313" key="6">
    <source>
        <dbReference type="Proteomes" id="UP000055060"/>
    </source>
</evidence>
<keyword evidence="3" id="KW-1133">Transmembrane helix</keyword>
<feature type="transmembrane region" description="Helical" evidence="3">
    <location>
        <begin position="63"/>
        <end position="84"/>
    </location>
</feature>
<feature type="domain" description="Leucine-binding protein" evidence="4">
    <location>
        <begin position="88"/>
        <end position="438"/>
    </location>
</feature>
<dbReference type="Gene3D" id="3.40.50.2300">
    <property type="match status" value="2"/>
</dbReference>
<dbReference type="PANTHER" id="PTHR30483">
    <property type="entry name" value="LEUCINE-SPECIFIC-BINDING PROTEIN"/>
    <property type="match status" value="1"/>
</dbReference>
<comment type="similarity">
    <text evidence="1">Belongs to the leucine-binding protein family.</text>
</comment>
<organism evidence="5">
    <name type="scientific">Longilinea arvoryzae</name>
    <dbReference type="NCBI Taxonomy" id="360412"/>
    <lineage>
        <taxon>Bacteria</taxon>
        <taxon>Bacillati</taxon>
        <taxon>Chloroflexota</taxon>
        <taxon>Anaerolineae</taxon>
        <taxon>Anaerolineales</taxon>
        <taxon>Anaerolineaceae</taxon>
        <taxon>Longilinea</taxon>
    </lineage>
</organism>
<evidence type="ECO:0000256" key="2">
    <source>
        <dbReference type="ARBA" id="ARBA00022729"/>
    </source>
</evidence>
<dbReference type="STRING" id="360412.LARV_03873"/>
<evidence type="ECO:0000256" key="3">
    <source>
        <dbReference type="SAM" id="Phobius"/>
    </source>
</evidence>
<evidence type="ECO:0000256" key="1">
    <source>
        <dbReference type="ARBA" id="ARBA00010062"/>
    </source>
</evidence>
<protein>
    <submittedName>
        <fullName evidence="5">Amino acid/amide ABC transporter substrate-binding protein, HAAT family</fullName>
    </submittedName>
</protein>
<gene>
    <name evidence="5" type="ORF">LARV_03873</name>
</gene>
<evidence type="ECO:0000259" key="4">
    <source>
        <dbReference type="Pfam" id="PF13458"/>
    </source>
</evidence>
<reference evidence="5" key="1">
    <citation type="submission" date="2015-07" db="EMBL/GenBank/DDBJ databases">
        <title>Draft Genome Sequences of Anaerolinea thermolimosa IMO-1, Bellilinea caldifistulae GOMI-1, Leptolinea tardivitalis YMTK-2, Levilinea saccharolytica KIBI-1,Longilinea arvoryzae KOME-1, Previously Described as Members of the Anaerolineaceae (Chloroflexi).</title>
        <authorList>
            <person name="Sekiguchi Y."/>
            <person name="Ohashi A."/>
            <person name="Matsuura N."/>
            <person name="Tourlousse M.D."/>
        </authorList>
    </citation>
    <scope>NUCLEOTIDE SEQUENCE [LARGE SCALE GENOMIC DNA]</scope>
    <source>
        <strain evidence="5">KOME-1</strain>
    </source>
</reference>
<dbReference type="CDD" id="cd06347">
    <property type="entry name" value="PBP1_ABC_LivK_ligand_binding-like"/>
    <property type="match status" value="1"/>
</dbReference>
<accession>A0A0K8MZK5</accession>
<dbReference type="PANTHER" id="PTHR30483:SF6">
    <property type="entry name" value="PERIPLASMIC BINDING PROTEIN OF ABC TRANSPORTER FOR NATURAL AMINO ACIDS"/>
    <property type="match status" value="1"/>
</dbReference>